<feature type="region of interest" description="Disordered" evidence="1">
    <location>
        <begin position="817"/>
        <end position="849"/>
    </location>
</feature>
<evidence type="ECO:0000313" key="3">
    <source>
        <dbReference type="EMBL" id="OLP78328.1"/>
    </source>
</evidence>
<dbReference type="SUPFAM" id="SSF56349">
    <property type="entry name" value="DNA breaking-rejoining enzymes"/>
    <property type="match status" value="1"/>
</dbReference>
<keyword evidence="2" id="KW-0732">Signal</keyword>
<dbReference type="EMBL" id="LSRX01001626">
    <property type="protein sequence ID" value="OLP78328.1"/>
    <property type="molecule type" value="Genomic_DNA"/>
</dbReference>
<evidence type="ECO:0000313" key="4">
    <source>
        <dbReference type="Proteomes" id="UP000186817"/>
    </source>
</evidence>
<reference evidence="3 4" key="1">
    <citation type="submission" date="2016-02" db="EMBL/GenBank/DDBJ databases">
        <title>Genome analysis of coral dinoflagellate symbionts highlights evolutionary adaptations to a symbiotic lifestyle.</title>
        <authorList>
            <person name="Aranda M."/>
            <person name="Li Y."/>
            <person name="Liew Y.J."/>
            <person name="Baumgarten S."/>
            <person name="Simakov O."/>
            <person name="Wilson M."/>
            <person name="Piel J."/>
            <person name="Ashoor H."/>
            <person name="Bougouffa S."/>
            <person name="Bajic V.B."/>
            <person name="Ryu T."/>
            <person name="Ravasi T."/>
            <person name="Bayer T."/>
            <person name="Micklem G."/>
            <person name="Kim H."/>
            <person name="Bhak J."/>
            <person name="Lajeunesse T.C."/>
            <person name="Voolstra C.R."/>
        </authorList>
    </citation>
    <scope>NUCLEOTIDE SEQUENCE [LARGE SCALE GENOMIC DNA]</scope>
    <source>
        <strain evidence="3 4">CCMP2467</strain>
    </source>
</reference>
<dbReference type="GO" id="GO:0003677">
    <property type="term" value="F:DNA binding"/>
    <property type="evidence" value="ECO:0007669"/>
    <property type="project" value="InterPro"/>
</dbReference>
<dbReference type="InterPro" id="IPR036691">
    <property type="entry name" value="Endo/exonu/phosph_ase_sf"/>
</dbReference>
<feature type="compositionally biased region" description="Basic and acidic residues" evidence="1">
    <location>
        <begin position="534"/>
        <end position="544"/>
    </location>
</feature>
<dbReference type="Gene3D" id="3.90.226.10">
    <property type="entry name" value="2-enoyl-CoA Hydratase, Chain A, domain 1"/>
    <property type="match status" value="1"/>
</dbReference>
<evidence type="ECO:0000256" key="1">
    <source>
        <dbReference type="SAM" id="MobiDB-lite"/>
    </source>
</evidence>
<dbReference type="InterPro" id="IPR011010">
    <property type="entry name" value="DNA_brk_join_enz"/>
</dbReference>
<organism evidence="3 4">
    <name type="scientific">Symbiodinium microadriaticum</name>
    <name type="common">Dinoflagellate</name>
    <name type="synonym">Zooxanthella microadriatica</name>
    <dbReference type="NCBI Taxonomy" id="2951"/>
    <lineage>
        <taxon>Eukaryota</taxon>
        <taxon>Sar</taxon>
        <taxon>Alveolata</taxon>
        <taxon>Dinophyceae</taxon>
        <taxon>Suessiales</taxon>
        <taxon>Symbiodiniaceae</taxon>
        <taxon>Symbiodinium</taxon>
    </lineage>
</organism>
<dbReference type="Proteomes" id="UP000186817">
    <property type="component" value="Unassembled WGS sequence"/>
</dbReference>
<feature type="region of interest" description="Disordered" evidence="1">
    <location>
        <begin position="405"/>
        <end position="432"/>
    </location>
</feature>
<proteinExistence type="predicted"/>
<name>A0A1Q9C5X8_SYMMI</name>
<dbReference type="OrthoDB" id="418180at2759"/>
<keyword evidence="4" id="KW-1185">Reference proteome</keyword>
<comment type="caution">
    <text evidence="3">The sequence shown here is derived from an EMBL/GenBank/DDBJ whole genome shotgun (WGS) entry which is preliminary data.</text>
</comment>
<feature type="region of interest" description="Disordered" evidence="1">
    <location>
        <begin position="569"/>
        <end position="594"/>
    </location>
</feature>
<protein>
    <submittedName>
        <fullName evidence="3">Uncharacterized protein</fullName>
    </submittedName>
</protein>
<dbReference type="InterPro" id="IPR029045">
    <property type="entry name" value="ClpP/crotonase-like_dom_sf"/>
</dbReference>
<feature type="region of interest" description="Disordered" evidence="1">
    <location>
        <begin position="488"/>
        <end position="545"/>
    </location>
</feature>
<feature type="compositionally biased region" description="Low complexity" evidence="1">
    <location>
        <begin position="575"/>
        <end position="586"/>
    </location>
</feature>
<feature type="signal peptide" evidence="2">
    <location>
        <begin position="1"/>
        <end position="27"/>
    </location>
</feature>
<sequence length="2559" mass="277751">MIVSLDIIAGLLQGLLDVVALFPWATAASMEDVDPFAGVQSELVGGDEKAPAYKARIGGSICYCGSFSTQVRRRLHMPVMKTARLVLILSWGCIAKHTGCEDMHDTESSRCSNLQKAPRVTRDHLLLQLGAKPKPSPSLPPANMSRPSATLKVMSYNLMGWSSFNANSWKGENVLGKINSWEPDLLGGLAPVGGVLRVPPIAAAVGGLVVLRPWSTCTSLRGEADFVEASPKIQAALTPHFSNDVLLLVFACDGTVIPFVARPPVGGSPGEPDRRVLCIPILSRPGGFLLALPRDSVPPSLLSQGNVGDPDSMFGPSTTLSVPAMEEEEDGGEVPSSGSLEVLVVDFADSALEYIEPFDPFAVTDPVPFSEASPNAFPEGGQLVSLSRAWVRTIMVDRTAFYSAQEADQPEAEGVTQDQGPTTAARPRQKRVTTNQLAEQLAAITQLLPTLSSQVQALSEKHQVLEDRVAGQAKAQQQVPAHRQPFMLPTAKGPGGAQPTLASLAGSLGPPPKAAAAPAAPALQAPLPPDALEGVERPEDDRAQTRSALEVQAEALSQLVTHLIQASEASGDFGAGPSSSGLSSRASAKREKLQSELAQRTGNFMLAVAQNGFKRMYPSEAVPHSLEEFGREPRRFTFAQYLERHGGYQHHKDLRLIMFMVSQVADTLISGSREGALDLLSLLMVCLEQASLDNGKFEVAYTLSLFAEPPNQVFTSRGHAQNPRLRAFAPLCPPTWATAALAFLKETDTILARRNEAAGGASSSGLVSLPCHFRSEPSLSPWPLDGEEERVRKTSYTISRGLPRVLRLSDYLAPSSFPGPSPKRVPPSFAERPPREDRPKRAAFVPPPPPAQPPRLTFRRWSLSLHYRIIRAKTPFGRYLGSLLHLLPAPGLAPSKSLFPLPLPYFGIFRAPSPHIGSAARSRFGLRRAVVVTVAALNYLHAGFQPVAHDLLRRPPNQHQAKALGYVERLVKACGAVEPVDPVSASRRSAKLIACLEEVCRGLTCVGPSFDKYGPAFPGLPMDQQDAFDALHPYRALDPDRLRLAGRANWDPSEYLDDLFYLPFREPQSILLPDVGPPASFEVPDISREVPSRVLGLAKLWDKFGLLRLSADGPASADQAVRIFNAAKNRDTDRQIGDRRGRNRHEGVIQGGSAALPCGPALCGLLLDPSRESFRISVADRRDFYHQLKVPPRRCLRNVLCPGLKKVDLAGLAALDVHRCLGDTPSGFAGSAPADTLYPCFGAILQGDALGVEFACSCHSNLLSAYGRLGPSTRLVGGRPFPPGGDQNLIEGLIIDDWFAVACQPLSESGPSASAEAFAVAQKAYSDTGLFGSDKDLVDEPVGCIAGAELDSSASTRKLGLALVGPGKEKRIALAAVTLEAARLPVTSDSLHLSIVGAWVSGFLFRRPLMCIFDRVFRLVKTSTVDERRPSRVALPRRTADELVLAASLFALLTSDAAAPWSETLFATDSSEQKGAIVEAEVPAELTAVLWRSAPKASDAGRLLTKEEAVLHRIDPDREEGLEHGTQPLLRRAPGCRFHFLEFWGSAGSLSELVAAFGWTVGPRIDPALSSEYDPSSACSMASPLFSSTPPRLLRVRCRRGRACANPPEQELVLYLMASRGWRLEAFLHPPSGLASRQRALQEAASLVDLGLSRRSTALAASTLDSKGLESPFVNNLAISASWKVTKAWVWPRPVHINILEASCVYRLLGTLAKRGGPVRFACLCDSNVARCCLTKGRSPSAGLSRVLRRSAAMCLGFGLYPALPFCPTRLMPADHPSRGATIPQPGPDLFQHLDGPLEVTAIAGLPGLRRWASNWVRLFIGVASFRPPVGLLYRFRGSSFRTFVPSPLDFDCTLGFPGEGAVLMDFGRRRCWISAALLAFLVVALACQGVASCTGTQLTTRGGRGETPEVFLQWLDSAGIARELFTTSEGLRDIDSVNCVLARYGRDLYSGGRPYAHYSETLNALSARAPKVRRLLQPAWDLAFSWKREEPGRHHAALPWQVLLSLVAAAFTWGWPRVAAALALAWGGLLRIGEVLQAVRADLTLPHDVRGTVDYAYLTIRDPKTRYHGARHQAVRIDQPDLLAVVSTVYKTMGGSEKLWPWSGQTLRVRFRQLCSALGFRTTSEESFQGSSFPPSVLEDCQDRIFAALGAFRDLLSKVQCKSVKECESLITKAQEVEKGGWGYQEVEELLMSSTGLTFAGGSQFFKPSKLEKLDQDWTALVGGYWMSMALYKHLDTGREILFYDSHWKHGYGLQQAETIANKIAADRTKHGSPPTILVGDTNQFCKGPKTEALRYLKGELQGSQGFSPVDLVDVHGEDQGRSFSDDNNPDCRVDFILASQGQWSVVQVAVDRGGMGSWGSASDHVEVPGLTCMTLEVPSVQSKEAWNSFLQLFSLADGIVILRISDDAEHDQEGYVAKSPLLGEVYEIVQSRPMFIVCVCKGPVRASLMTFPAISQLVLATTGASFGLPKYRHDLHPITPIALKKRMMEKAVRRLQLVGDPIDANEAQRLGLVDFIGDEAEVENEICRLVYRNCSPSSQYFMYKSDLVKAMRAKEEA</sequence>
<accession>A0A1Q9C5X8</accession>
<feature type="chain" id="PRO_5012638516" evidence="2">
    <location>
        <begin position="28"/>
        <end position="2559"/>
    </location>
</feature>
<dbReference type="Gene3D" id="3.60.10.10">
    <property type="entry name" value="Endonuclease/exonuclease/phosphatase"/>
    <property type="match status" value="1"/>
</dbReference>
<dbReference type="SUPFAM" id="SSF52096">
    <property type="entry name" value="ClpP/crotonase"/>
    <property type="match status" value="1"/>
</dbReference>
<feature type="compositionally biased region" description="Low complexity" evidence="1">
    <location>
        <begin position="504"/>
        <end position="525"/>
    </location>
</feature>
<dbReference type="SUPFAM" id="SSF56219">
    <property type="entry name" value="DNase I-like"/>
    <property type="match status" value="1"/>
</dbReference>
<evidence type="ECO:0000256" key="2">
    <source>
        <dbReference type="SAM" id="SignalP"/>
    </source>
</evidence>
<gene>
    <name evidence="3" type="ORF">AK812_SmicGene41505</name>
</gene>